<dbReference type="InterPro" id="IPR051026">
    <property type="entry name" value="PI/PC_transfer"/>
</dbReference>
<dbReference type="AlphaFoldDB" id="A0A8T0CIN2"/>
<dbReference type="EMBL" id="MU090695">
    <property type="protein sequence ID" value="KAF7847558.1"/>
    <property type="molecule type" value="Genomic_DNA"/>
</dbReference>
<dbReference type="Proteomes" id="UP000806378">
    <property type="component" value="Unassembled WGS sequence"/>
</dbReference>
<proteinExistence type="predicted"/>
<protein>
    <submittedName>
        <fullName evidence="2">Uncharacterized protein</fullName>
    </submittedName>
</protein>
<dbReference type="Gramene" id="rna-gnl|WGS:JABURB|Cocit.L2840.1">
    <property type="protein sequence ID" value="cds-KAF7847558.1"/>
    <property type="gene ID" value="gene-BT93_L2840"/>
</dbReference>
<sequence length="143" mass="16363">MAFFMTLLAFLRSISHRVTKKLPSTPLDVDQKISEVAPDSVQKEEFRPPSPTPAFTEADLLSSVLKRLGELEEKIDTLKAKPSEMPSEKEELLNAAVCRVDALEAELIATKKALYEALIRQEELLAYIDHQRETQFRKKKFCW</sequence>
<comment type="caution">
    <text evidence="2">The sequence shown here is derived from an EMBL/GenBank/DDBJ whole genome shotgun (WGS) entry which is preliminary data.</text>
</comment>
<dbReference type="PANTHER" id="PTHR45657:SF5">
    <property type="entry name" value="PHOSPHATIDYLINOSITOL_PHOSPHATIDYLCHOLINE TRANSFER PROTEIN SFH6"/>
    <property type="match status" value="1"/>
</dbReference>
<feature type="chain" id="PRO_5035898152" evidence="1">
    <location>
        <begin position="17"/>
        <end position="143"/>
    </location>
</feature>
<gene>
    <name evidence="2" type="ORF">BT93_L2840</name>
</gene>
<dbReference type="PANTHER" id="PTHR45657">
    <property type="entry name" value="CRAL-TRIO DOMAIN-CONTAINING PROTEIN YKL091C-RELATED"/>
    <property type="match status" value="1"/>
</dbReference>
<accession>A0A8T0CIN2</accession>
<feature type="signal peptide" evidence="1">
    <location>
        <begin position="1"/>
        <end position="16"/>
    </location>
</feature>
<evidence type="ECO:0000313" key="2">
    <source>
        <dbReference type="EMBL" id="KAF7847558.1"/>
    </source>
</evidence>
<dbReference type="OrthoDB" id="1434354at2759"/>
<organism evidence="2 3">
    <name type="scientific">Corymbia citriodora subsp. variegata</name>
    <dbReference type="NCBI Taxonomy" id="360336"/>
    <lineage>
        <taxon>Eukaryota</taxon>
        <taxon>Viridiplantae</taxon>
        <taxon>Streptophyta</taxon>
        <taxon>Embryophyta</taxon>
        <taxon>Tracheophyta</taxon>
        <taxon>Spermatophyta</taxon>
        <taxon>Magnoliopsida</taxon>
        <taxon>eudicotyledons</taxon>
        <taxon>Gunneridae</taxon>
        <taxon>Pentapetalae</taxon>
        <taxon>rosids</taxon>
        <taxon>malvids</taxon>
        <taxon>Myrtales</taxon>
        <taxon>Myrtaceae</taxon>
        <taxon>Myrtoideae</taxon>
        <taxon>Eucalypteae</taxon>
        <taxon>Corymbia</taxon>
    </lineage>
</organism>
<evidence type="ECO:0000256" key="1">
    <source>
        <dbReference type="SAM" id="SignalP"/>
    </source>
</evidence>
<keyword evidence="1" id="KW-0732">Signal</keyword>
<keyword evidence="3" id="KW-1185">Reference proteome</keyword>
<reference evidence="2" key="1">
    <citation type="submission" date="2020-05" db="EMBL/GenBank/DDBJ databases">
        <title>WGS assembly of Corymbia citriodora subspecies variegata.</title>
        <authorList>
            <person name="Barry K."/>
            <person name="Hundley H."/>
            <person name="Shu S."/>
            <person name="Jenkins J."/>
            <person name="Grimwood J."/>
            <person name="Baten A."/>
        </authorList>
    </citation>
    <scope>NUCLEOTIDE SEQUENCE</scope>
    <source>
        <strain evidence="2">CV2-018</strain>
    </source>
</reference>
<evidence type="ECO:0000313" key="3">
    <source>
        <dbReference type="Proteomes" id="UP000806378"/>
    </source>
</evidence>
<name>A0A8T0CIN2_CORYI</name>